<evidence type="ECO:0000313" key="5">
    <source>
        <dbReference type="Proteomes" id="UP001138708"/>
    </source>
</evidence>
<feature type="region of interest" description="Disordered" evidence="1">
    <location>
        <begin position="1"/>
        <end position="23"/>
    </location>
</feature>
<dbReference type="RefSeq" id="WP_168043964.1">
    <property type="nucleotide sequence ID" value="NZ_JAAEDK010000066.1"/>
</dbReference>
<evidence type="ECO:0000313" key="3">
    <source>
        <dbReference type="EMBL" id="NKE20056.1"/>
    </source>
</evidence>
<proteinExistence type="predicted"/>
<comment type="caution">
    <text evidence="2">The sequence shown here is derived from an EMBL/GenBank/DDBJ whole genome shotgun (WGS) entry which is preliminary data.</text>
</comment>
<keyword evidence="4" id="KW-1185">Reference proteome</keyword>
<dbReference type="EMBL" id="JAAVUP010000018">
    <property type="protein sequence ID" value="NKE20056.1"/>
    <property type="molecule type" value="Genomic_DNA"/>
</dbReference>
<reference evidence="3 4" key="2">
    <citation type="submission" date="2020-02" db="EMBL/GenBank/DDBJ databases">
        <authorList>
            <person name="Sun Q."/>
            <person name="Inoue M."/>
        </authorList>
    </citation>
    <scope>NUCLEOTIDE SEQUENCE [LARGE SCALE GENOMIC DNA]</scope>
    <source>
        <strain evidence="3 4">KCTC 22478</strain>
    </source>
</reference>
<reference evidence="2" key="3">
    <citation type="journal article" date="2021" name="Syst. Appl. Microbiol.">
        <title>Roseomonas hellenica sp. nov., isolated from roots of wild-growing Alkanna tinctoria.</title>
        <authorList>
            <person name="Rat A."/>
            <person name="Naranjo H.D."/>
            <person name="Lebbe L."/>
            <person name="Cnockaert M."/>
            <person name="Krigas N."/>
            <person name="Grigoriadou K."/>
            <person name="Maloupa E."/>
            <person name="Willems A."/>
        </authorList>
    </citation>
    <scope>NUCLEOTIDE SEQUENCE</scope>
    <source>
        <strain evidence="2">LMG 31161</strain>
    </source>
</reference>
<gene>
    <name evidence="3" type="ORF">GWK15_24085</name>
    <name evidence="2" type="ORF">GXW75_21445</name>
</gene>
<evidence type="ECO:0000256" key="1">
    <source>
        <dbReference type="SAM" id="MobiDB-lite"/>
    </source>
</evidence>
<dbReference type="AlphaFoldDB" id="A0A9X9WNC5"/>
<feature type="compositionally biased region" description="Basic and acidic residues" evidence="1">
    <location>
        <begin position="1"/>
        <end position="10"/>
    </location>
</feature>
<reference evidence="2" key="1">
    <citation type="submission" date="2020-01" db="EMBL/GenBank/DDBJ databases">
        <authorList>
            <person name="Rat A."/>
        </authorList>
    </citation>
    <scope>NUCLEOTIDE SEQUENCE</scope>
    <source>
        <strain evidence="2">LMG 31161</strain>
    </source>
</reference>
<dbReference type="Proteomes" id="UP000746741">
    <property type="component" value="Unassembled WGS sequence"/>
</dbReference>
<evidence type="ECO:0000313" key="4">
    <source>
        <dbReference type="Proteomes" id="UP000746741"/>
    </source>
</evidence>
<evidence type="ECO:0000313" key="2">
    <source>
        <dbReference type="EMBL" id="MBR0661835.1"/>
    </source>
</evidence>
<name>A0A9X9WNC5_9PROT</name>
<dbReference type="EMBL" id="JAAEDK010000066">
    <property type="protein sequence ID" value="MBR0661835.1"/>
    <property type="molecule type" value="Genomic_DNA"/>
</dbReference>
<accession>A0A9X9WNC5</accession>
<protein>
    <submittedName>
        <fullName evidence="2">Uncharacterized protein</fullName>
    </submittedName>
</protein>
<organism evidence="2 5">
    <name type="scientific">Neoroseomonas oryzicola</name>
    <dbReference type="NCBI Taxonomy" id="535904"/>
    <lineage>
        <taxon>Bacteria</taxon>
        <taxon>Pseudomonadati</taxon>
        <taxon>Pseudomonadota</taxon>
        <taxon>Alphaproteobacteria</taxon>
        <taxon>Acetobacterales</taxon>
        <taxon>Acetobacteraceae</taxon>
        <taxon>Neoroseomonas</taxon>
    </lineage>
</organism>
<sequence length="177" mass="19685">MDLRFPRRPDPAGLPHRRARRWSQQVPPTRRLITLLLPVLAALPAQAQQRARRDPNPDATVEIEQVRVGVLAVGASVGGGRLHFRGEEHRFSVRGIEAGSVGVSSLSARGEVFGLRRLEDFSGRYTEEVTPRYRGDGASGPETRWLRNAAGVELRLRTDRTGGQFRFNDAGVTIELR</sequence>
<dbReference type="Proteomes" id="UP001138708">
    <property type="component" value="Unassembled WGS sequence"/>
</dbReference>